<evidence type="ECO:0000313" key="2">
    <source>
        <dbReference type="Proteomes" id="UP000006732"/>
    </source>
</evidence>
<name>A1APV3_PELPD</name>
<sequence length="123" mass="13674">MSIKSRLHLVRDCDGTVLDALSSRPQNSLYSIRSIFRHSGHDVQAQYTPALLPVCIRFNSIGFPHTPHRCPSFPGFMSIRRAFIQAATSLRCLPYIAPMIESARPIPAGMIIFTSHLPALSIN</sequence>
<dbReference type="Proteomes" id="UP000006732">
    <property type="component" value="Chromosome"/>
</dbReference>
<dbReference type="STRING" id="338966.Ppro_1761"/>
<dbReference type="AlphaFoldDB" id="A1APV3"/>
<gene>
    <name evidence="1" type="ordered locus">Ppro_1761</name>
</gene>
<proteinExistence type="predicted"/>
<keyword evidence="2" id="KW-1185">Reference proteome</keyword>
<reference evidence="1 2" key="1">
    <citation type="submission" date="2006-10" db="EMBL/GenBank/DDBJ databases">
        <title>Complete sequence of chromosome of Pelobacter propionicus DSM 2379.</title>
        <authorList>
            <consortium name="US DOE Joint Genome Institute"/>
            <person name="Copeland A."/>
            <person name="Lucas S."/>
            <person name="Lapidus A."/>
            <person name="Barry K."/>
            <person name="Detter J.C."/>
            <person name="Glavina del Rio T."/>
            <person name="Hammon N."/>
            <person name="Israni S."/>
            <person name="Dalin E."/>
            <person name="Tice H."/>
            <person name="Pitluck S."/>
            <person name="Saunders E."/>
            <person name="Brettin T."/>
            <person name="Bruce D."/>
            <person name="Han C."/>
            <person name="Tapia R."/>
            <person name="Schmutz J."/>
            <person name="Larimer F."/>
            <person name="Land M."/>
            <person name="Hauser L."/>
            <person name="Kyrpides N."/>
            <person name="Kim E."/>
            <person name="Lovley D."/>
            <person name="Richardson P."/>
        </authorList>
    </citation>
    <scope>NUCLEOTIDE SEQUENCE [LARGE SCALE GENOMIC DNA]</scope>
    <source>
        <strain evidence="2">DSM 2379 / NBRC 103807 / OttBd1</strain>
    </source>
</reference>
<dbReference type="HOGENOM" id="CLU_2013086_0_0_7"/>
<dbReference type="EMBL" id="CP000482">
    <property type="protein sequence ID" value="ABK99373.1"/>
    <property type="molecule type" value="Genomic_DNA"/>
</dbReference>
<dbReference type="KEGG" id="ppd:Ppro_1761"/>
<organism evidence="1 2">
    <name type="scientific">Pelobacter propionicus (strain DSM 2379 / NBRC 103807 / OttBd1)</name>
    <dbReference type="NCBI Taxonomy" id="338966"/>
    <lineage>
        <taxon>Bacteria</taxon>
        <taxon>Pseudomonadati</taxon>
        <taxon>Thermodesulfobacteriota</taxon>
        <taxon>Desulfuromonadia</taxon>
        <taxon>Desulfuromonadales</taxon>
        <taxon>Desulfuromonadaceae</taxon>
        <taxon>Pelobacter</taxon>
    </lineage>
</organism>
<accession>A1APV3</accession>
<protein>
    <submittedName>
        <fullName evidence="1">Uncharacterized protein</fullName>
    </submittedName>
</protein>
<evidence type="ECO:0000313" key="1">
    <source>
        <dbReference type="EMBL" id="ABK99373.1"/>
    </source>
</evidence>